<dbReference type="EMBL" id="JACHJT010000001">
    <property type="protein sequence ID" value="MBB4933845.1"/>
    <property type="molecule type" value="Genomic_DNA"/>
</dbReference>
<dbReference type="AlphaFoldDB" id="A0A7W7RKW5"/>
<feature type="region of interest" description="Disordered" evidence="1">
    <location>
        <begin position="136"/>
        <end position="158"/>
    </location>
</feature>
<proteinExistence type="predicted"/>
<evidence type="ECO:0000313" key="3">
    <source>
        <dbReference type="Proteomes" id="UP000523007"/>
    </source>
</evidence>
<evidence type="ECO:0000313" key="2">
    <source>
        <dbReference type="EMBL" id="MBB4933845.1"/>
    </source>
</evidence>
<protein>
    <submittedName>
        <fullName evidence="2">Uncharacterized protein</fullName>
    </submittedName>
</protein>
<dbReference type="RefSeq" id="WP_184581427.1">
    <property type="nucleotide sequence ID" value="NZ_JACHJT010000001.1"/>
</dbReference>
<comment type="caution">
    <text evidence="2">The sequence shown here is derived from an EMBL/GenBank/DDBJ whole genome shotgun (WGS) entry which is preliminary data.</text>
</comment>
<dbReference type="Proteomes" id="UP000523007">
    <property type="component" value="Unassembled WGS sequence"/>
</dbReference>
<accession>A0A7W7RKW5</accession>
<reference evidence="2 3" key="1">
    <citation type="submission" date="2020-08" db="EMBL/GenBank/DDBJ databases">
        <title>Sequencing the genomes of 1000 actinobacteria strains.</title>
        <authorList>
            <person name="Klenk H.-P."/>
        </authorList>
    </citation>
    <scope>NUCLEOTIDE SEQUENCE [LARGE SCALE GENOMIC DNA]</scope>
    <source>
        <strain evidence="2 3">DSM 102030</strain>
    </source>
</reference>
<sequence>MSGSSRAHRRMAPLIRPARDAAGALLAGAARATGRGVRAEHLSVLDGRTLNLAAVVSGAPSDGPAAVEFASGQHWTNAAARTVPTAEGRTRVEATIRLRAGDAYGSPESAGFLPEVVLTSGVWNIQLLVGGGGQERRMPLAAPGPGTAGNGAPTPHAAAGRDARFSVTSTLSGTAALAVRAPGAAAYVRAVLVRPHLAQVTGELVGAGAPEETAAEVVQWHGSAVYPVRPLLSPGHRGTAFTVALPLPAMADSAASSGASGARWELRFHTADGACLRARREMPGVAAPRPPVRLPPQTVRPGSGPPVLLCPFYASSAALVIGLTALPRGA</sequence>
<keyword evidence="3" id="KW-1185">Reference proteome</keyword>
<evidence type="ECO:0000256" key="1">
    <source>
        <dbReference type="SAM" id="MobiDB-lite"/>
    </source>
</evidence>
<organism evidence="2 3">
    <name type="scientific">Lipingzhangella halophila</name>
    <dbReference type="NCBI Taxonomy" id="1783352"/>
    <lineage>
        <taxon>Bacteria</taxon>
        <taxon>Bacillati</taxon>
        <taxon>Actinomycetota</taxon>
        <taxon>Actinomycetes</taxon>
        <taxon>Streptosporangiales</taxon>
        <taxon>Nocardiopsidaceae</taxon>
        <taxon>Lipingzhangella</taxon>
    </lineage>
</organism>
<gene>
    <name evidence="2" type="ORF">F4561_004665</name>
</gene>
<feature type="compositionally biased region" description="Low complexity" evidence="1">
    <location>
        <begin position="139"/>
        <end position="158"/>
    </location>
</feature>
<name>A0A7W7RKW5_9ACTN</name>